<keyword evidence="1" id="KW-0812">Transmembrane</keyword>
<dbReference type="GO" id="GO:0080120">
    <property type="term" value="P:CAAX-box protein maturation"/>
    <property type="evidence" value="ECO:0007669"/>
    <property type="project" value="UniProtKB-ARBA"/>
</dbReference>
<dbReference type="EMBL" id="JBHSXN010000001">
    <property type="protein sequence ID" value="MFC6951576.1"/>
    <property type="molecule type" value="Genomic_DNA"/>
</dbReference>
<feature type="transmembrane region" description="Helical" evidence="1">
    <location>
        <begin position="213"/>
        <end position="234"/>
    </location>
</feature>
<evidence type="ECO:0000313" key="4">
    <source>
        <dbReference type="Proteomes" id="UP001596395"/>
    </source>
</evidence>
<dbReference type="PANTHER" id="PTHR36435:SF1">
    <property type="entry name" value="CAAX AMINO TERMINAL PROTEASE FAMILY PROTEIN"/>
    <property type="match status" value="1"/>
</dbReference>
<dbReference type="EC" id="3.4.-.-" evidence="3"/>
<dbReference type="RefSeq" id="WP_336348603.1">
    <property type="nucleotide sequence ID" value="NZ_JAZAQL010000001.1"/>
</dbReference>
<dbReference type="PANTHER" id="PTHR36435">
    <property type="entry name" value="SLR1288 PROTEIN"/>
    <property type="match status" value="1"/>
</dbReference>
<keyword evidence="1" id="KW-0472">Membrane</keyword>
<feature type="transmembrane region" description="Helical" evidence="1">
    <location>
        <begin position="136"/>
        <end position="159"/>
    </location>
</feature>
<dbReference type="Pfam" id="PF02517">
    <property type="entry name" value="Rce1-like"/>
    <property type="match status" value="1"/>
</dbReference>
<evidence type="ECO:0000259" key="2">
    <source>
        <dbReference type="Pfam" id="PF02517"/>
    </source>
</evidence>
<evidence type="ECO:0000313" key="3">
    <source>
        <dbReference type="EMBL" id="MFC6951576.1"/>
    </source>
</evidence>
<comment type="caution">
    <text evidence="3">The sequence shown here is derived from an EMBL/GenBank/DDBJ whole genome shotgun (WGS) entry which is preliminary data.</text>
</comment>
<dbReference type="AlphaFoldDB" id="A0ABD5V965"/>
<feature type="transmembrane region" description="Helical" evidence="1">
    <location>
        <begin position="6"/>
        <end position="22"/>
    </location>
</feature>
<feature type="transmembrane region" description="Helical" evidence="1">
    <location>
        <begin position="171"/>
        <end position="192"/>
    </location>
</feature>
<reference evidence="3 4" key="1">
    <citation type="journal article" date="2019" name="Int. J. Syst. Evol. Microbiol.">
        <title>The Global Catalogue of Microorganisms (GCM) 10K type strain sequencing project: providing services to taxonomists for standard genome sequencing and annotation.</title>
        <authorList>
            <consortium name="The Broad Institute Genomics Platform"/>
            <consortium name="The Broad Institute Genome Sequencing Center for Infectious Disease"/>
            <person name="Wu L."/>
            <person name="Ma J."/>
        </authorList>
    </citation>
    <scope>NUCLEOTIDE SEQUENCE [LARGE SCALE GENOMIC DNA]</scope>
    <source>
        <strain evidence="3 4">GX26</strain>
    </source>
</reference>
<proteinExistence type="predicted"/>
<keyword evidence="4" id="KW-1185">Reference proteome</keyword>
<dbReference type="InterPro" id="IPR003675">
    <property type="entry name" value="Rce1/LyrA-like_dom"/>
</dbReference>
<protein>
    <submittedName>
        <fullName evidence="3">CPBP family intramembrane glutamic endopeptidase</fullName>
        <ecNumber evidence="3">3.4.-.-</ecNumber>
    </submittedName>
</protein>
<name>A0ABD5V965_9EURY</name>
<gene>
    <name evidence="3" type="ORF">ACFQGB_01750</name>
</gene>
<dbReference type="GO" id="GO:0004175">
    <property type="term" value="F:endopeptidase activity"/>
    <property type="evidence" value="ECO:0007669"/>
    <property type="project" value="UniProtKB-ARBA"/>
</dbReference>
<accession>A0ABD5V965</accession>
<keyword evidence="1" id="KW-1133">Transmembrane helix</keyword>
<keyword evidence="3" id="KW-0378">Hydrolase</keyword>
<sequence>MTAWTAFASVAGVVTVLLLLASHTTSQRFGDSDDVEAGTGYERVGVEAGTGEEPVDSETVETTGVDAVDSETVETTGVDAVDSETVETTEVDPDAVAAVAPREFGADVEVEDAVAVPGVRERVLARSGEPALSQPMLLLNVAFSQGVFAVVLVAAAVLAEVPRGALGVGDADLSGGLLVVGVALGVALYAVNEAGSSLADAAGFGRSEELRELLAPTSRAGWVVLLGGVLPIVAAFEELLFRGVLVGALSTGFGVSPWLLAVASSVLFGLGHGAQGRLGVLVTGALGVVLAAAFVLSGSLLVVVVAHYLVNALEFVVHEGVLAGE</sequence>
<feature type="transmembrane region" description="Helical" evidence="1">
    <location>
        <begin position="280"/>
        <end position="310"/>
    </location>
</feature>
<dbReference type="InterPro" id="IPR052710">
    <property type="entry name" value="CAAX_protease"/>
</dbReference>
<evidence type="ECO:0000256" key="1">
    <source>
        <dbReference type="SAM" id="Phobius"/>
    </source>
</evidence>
<feature type="domain" description="CAAX prenyl protease 2/Lysostaphin resistance protein A-like" evidence="2">
    <location>
        <begin position="222"/>
        <end position="313"/>
    </location>
</feature>
<organism evidence="3 4">
    <name type="scientific">Halorubellus litoreus</name>
    <dbReference type="NCBI Taxonomy" id="755308"/>
    <lineage>
        <taxon>Archaea</taxon>
        <taxon>Methanobacteriati</taxon>
        <taxon>Methanobacteriota</taxon>
        <taxon>Stenosarchaea group</taxon>
        <taxon>Halobacteria</taxon>
        <taxon>Halobacteriales</taxon>
        <taxon>Halorubellaceae</taxon>
        <taxon>Halorubellus</taxon>
    </lineage>
</organism>
<feature type="transmembrane region" description="Helical" evidence="1">
    <location>
        <begin position="240"/>
        <end position="268"/>
    </location>
</feature>
<dbReference type="Proteomes" id="UP001596395">
    <property type="component" value="Unassembled WGS sequence"/>
</dbReference>